<feature type="signal peptide" evidence="1">
    <location>
        <begin position="1"/>
        <end position="19"/>
    </location>
</feature>
<dbReference type="CDD" id="cd19757">
    <property type="entry name" value="Bbox1"/>
    <property type="match status" value="1"/>
</dbReference>
<dbReference type="InterPro" id="IPR041457">
    <property type="entry name" value="CxC2_KDZ-assoc"/>
</dbReference>
<dbReference type="OrthoDB" id="3261436at2759"/>
<dbReference type="InterPro" id="IPR040521">
    <property type="entry name" value="KDZ"/>
</dbReference>
<comment type="caution">
    <text evidence="3">The sequence shown here is derived from an EMBL/GenBank/DDBJ whole genome shotgun (WGS) entry which is preliminary data.</text>
</comment>
<reference evidence="3" key="1">
    <citation type="journal article" date="2020" name="New Phytol.">
        <title>Comparative genomics reveals dynamic genome evolution in host specialist ectomycorrhizal fungi.</title>
        <authorList>
            <person name="Lofgren L.A."/>
            <person name="Nguyen N.H."/>
            <person name="Vilgalys R."/>
            <person name="Ruytinx J."/>
            <person name="Liao H.L."/>
            <person name="Branco S."/>
            <person name="Kuo A."/>
            <person name="LaButti K."/>
            <person name="Lipzen A."/>
            <person name="Andreopoulos W."/>
            <person name="Pangilinan J."/>
            <person name="Riley R."/>
            <person name="Hundley H."/>
            <person name="Na H."/>
            <person name="Barry K."/>
            <person name="Grigoriev I.V."/>
            <person name="Stajich J.E."/>
            <person name="Kennedy P.G."/>
        </authorList>
    </citation>
    <scope>NUCLEOTIDE SEQUENCE</scope>
    <source>
        <strain evidence="3">DOB743</strain>
    </source>
</reference>
<dbReference type="Proteomes" id="UP000714275">
    <property type="component" value="Unassembled WGS sequence"/>
</dbReference>
<sequence length="875" mass="99935">MIPCPWIMFWGMMRPCLKGAGGWLHSSNVCGECCAHAQFRCLDCDDLQLYCRGCTVANHSRSPTHQIQEWTGVFFQVVSLKALGLRIQLGHPVGQHCILPRQAFNGEFVLIDMNGIHEVGLDFCGCETSNSHVRQLLHHGWFPSTSTNPRTAATFRLLRHFQLLSFELKVSAYEFYHSLVRLTDNTGLTKPKWRHLKMLKHFGRGHEEGGVNGTSQGECVVICPACPQPGKNLHKGWALAMKANQWLYATFLAIDANFRLKRRNVSSNEADPSLSTGWTYFVEETDYKFYLAQHLGEVQEKSTCSSHNAVNMADTKLSQGLAATCVGTIDCARHNMKRANGVGDLQKCEKYINMDYLFFSSLRDNSVKMLNVSYDIACQWHKHLWSRMESLPHSHHLDYLSKVIRFFVPKFHLPAHVAKCQTIFSFNFTRFVGRMDGKAPERGWSNINPVAVSTKNMGPGCRRDTLDDHFGNWNWKKVVGLGASLLHKMKDARVERAEHQAAFEEFDTVITPEHRATWLNEIEAWQENPNDLTLANPFETKSITITQVGARRKLAELEADELQCGVDVSLHPEISPSVLIASGLDLEDEQCHLSSLIDSIGPHATDIQRGSLIWKPNSLRHKIETWRGVQVLYMPAVQSLIQGGHEDHKNAKDLTLWLPSQLLNKPCDQCLQNDEWELQYAQAHNALEELCQCLRIHCSLLTFKREWLCGQGANTRGQKRPRLSAWMALKSLAMLLKKKDWHGKLQELEDEHIKPLMDPFGVGQGRHQVSWIWMMEGINCNGDESTDDALRWTEEIELLMEEMGRVVRFFNWEVQRWEEWRTQQADIRRRLANHFGGLWAPYLPQTLDLSLSITSPERELQLPDLTIPDVPLDGY</sequence>
<feature type="domain" description="CxC2-like cysteine cluster KDZ transposase-associated" evidence="2">
    <location>
        <begin position="80"/>
        <end position="187"/>
    </location>
</feature>
<protein>
    <recommendedName>
        <fullName evidence="2">CxC2-like cysteine cluster KDZ transposase-associated domain-containing protein</fullName>
    </recommendedName>
</protein>
<proteinExistence type="predicted"/>
<dbReference type="AlphaFoldDB" id="A0A9P7A2R4"/>
<gene>
    <name evidence="3" type="ORF">EV702DRAFT_1177583</name>
</gene>
<evidence type="ECO:0000313" key="4">
    <source>
        <dbReference type="Proteomes" id="UP000714275"/>
    </source>
</evidence>
<evidence type="ECO:0000313" key="3">
    <source>
        <dbReference type="EMBL" id="KAG1781389.1"/>
    </source>
</evidence>
<dbReference type="Pfam" id="PF18803">
    <property type="entry name" value="CxC2"/>
    <property type="match status" value="1"/>
</dbReference>
<dbReference type="Pfam" id="PF18758">
    <property type="entry name" value="KDZ"/>
    <property type="match status" value="1"/>
</dbReference>
<dbReference type="PANTHER" id="PTHR33096:SF1">
    <property type="entry name" value="CXC1-LIKE CYSTEINE CLUSTER ASSOCIATED WITH KDZ TRANSPOSASES DOMAIN-CONTAINING PROTEIN"/>
    <property type="match status" value="1"/>
</dbReference>
<name>A0A9P7A2R4_9AGAM</name>
<accession>A0A9P7A2R4</accession>
<organism evidence="3 4">
    <name type="scientific">Suillus placidus</name>
    <dbReference type="NCBI Taxonomy" id="48579"/>
    <lineage>
        <taxon>Eukaryota</taxon>
        <taxon>Fungi</taxon>
        <taxon>Dikarya</taxon>
        <taxon>Basidiomycota</taxon>
        <taxon>Agaricomycotina</taxon>
        <taxon>Agaricomycetes</taxon>
        <taxon>Agaricomycetidae</taxon>
        <taxon>Boletales</taxon>
        <taxon>Suillineae</taxon>
        <taxon>Suillaceae</taxon>
        <taxon>Suillus</taxon>
    </lineage>
</organism>
<evidence type="ECO:0000256" key="1">
    <source>
        <dbReference type="SAM" id="SignalP"/>
    </source>
</evidence>
<dbReference type="EMBL" id="JABBWD010000006">
    <property type="protein sequence ID" value="KAG1781389.1"/>
    <property type="molecule type" value="Genomic_DNA"/>
</dbReference>
<keyword evidence="1" id="KW-0732">Signal</keyword>
<evidence type="ECO:0000259" key="2">
    <source>
        <dbReference type="Pfam" id="PF18803"/>
    </source>
</evidence>
<feature type="chain" id="PRO_5040325504" description="CxC2-like cysteine cluster KDZ transposase-associated domain-containing protein" evidence="1">
    <location>
        <begin position="20"/>
        <end position="875"/>
    </location>
</feature>
<dbReference type="PANTHER" id="PTHR33096">
    <property type="entry name" value="CXC2 DOMAIN-CONTAINING PROTEIN"/>
    <property type="match status" value="1"/>
</dbReference>
<keyword evidence="4" id="KW-1185">Reference proteome</keyword>